<dbReference type="Gene3D" id="1.20.1050.10">
    <property type="match status" value="1"/>
</dbReference>
<accession>A0A258FRL7</accession>
<dbReference type="InterPro" id="IPR036282">
    <property type="entry name" value="Glutathione-S-Trfase_C_sf"/>
</dbReference>
<dbReference type="CDD" id="cd03194">
    <property type="entry name" value="GST_C_3"/>
    <property type="match status" value="1"/>
</dbReference>
<feature type="domain" description="GST N-terminal" evidence="1">
    <location>
        <begin position="1"/>
        <end position="81"/>
    </location>
</feature>
<keyword evidence="2" id="KW-0808">Transferase</keyword>
<dbReference type="Proteomes" id="UP000215595">
    <property type="component" value="Unassembled WGS sequence"/>
</dbReference>
<dbReference type="SUPFAM" id="SSF52833">
    <property type="entry name" value="Thioredoxin-like"/>
    <property type="match status" value="1"/>
</dbReference>
<dbReference type="Pfam" id="PF13410">
    <property type="entry name" value="GST_C_2"/>
    <property type="match status" value="1"/>
</dbReference>
<dbReference type="InterPro" id="IPR004045">
    <property type="entry name" value="Glutathione_S-Trfase_N"/>
</dbReference>
<dbReference type="PROSITE" id="PS50404">
    <property type="entry name" value="GST_NTER"/>
    <property type="match status" value="1"/>
</dbReference>
<dbReference type="GO" id="GO:0016034">
    <property type="term" value="F:maleylacetoacetate isomerase activity"/>
    <property type="evidence" value="ECO:0007669"/>
    <property type="project" value="TreeGrafter"/>
</dbReference>
<dbReference type="PANTHER" id="PTHR42673:SF4">
    <property type="entry name" value="MALEYLACETOACETATE ISOMERASE"/>
    <property type="match status" value="1"/>
</dbReference>
<name>A0A258FRL7_9CAUL</name>
<proteinExistence type="predicted"/>
<gene>
    <name evidence="2" type="ORF">B7Z01_03020</name>
</gene>
<dbReference type="GO" id="GO:0006559">
    <property type="term" value="P:L-phenylalanine catabolic process"/>
    <property type="evidence" value="ECO:0007669"/>
    <property type="project" value="TreeGrafter"/>
</dbReference>
<evidence type="ECO:0000313" key="3">
    <source>
        <dbReference type="Proteomes" id="UP000215595"/>
    </source>
</evidence>
<evidence type="ECO:0000259" key="1">
    <source>
        <dbReference type="PROSITE" id="PS50404"/>
    </source>
</evidence>
<dbReference type="SUPFAM" id="SSF47616">
    <property type="entry name" value="GST C-terminal domain-like"/>
    <property type="match status" value="1"/>
</dbReference>
<dbReference type="AlphaFoldDB" id="A0A258FRL7"/>
<organism evidence="2 3">
    <name type="scientific">Brevundimonas subvibrioides</name>
    <dbReference type="NCBI Taxonomy" id="74313"/>
    <lineage>
        <taxon>Bacteria</taxon>
        <taxon>Pseudomonadati</taxon>
        <taxon>Pseudomonadota</taxon>
        <taxon>Alphaproteobacteria</taxon>
        <taxon>Caulobacterales</taxon>
        <taxon>Caulobacteraceae</taxon>
        <taxon>Brevundimonas</taxon>
    </lineage>
</organism>
<protein>
    <submittedName>
        <fullName evidence="2">Glutathione S-transferase</fullName>
    </submittedName>
</protein>
<comment type="caution">
    <text evidence="2">The sequence shown here is derived from an EMBL/GenBank/DDBJ whole genome shotgun (WGS) entry which is preliminary data.</text>
</comment>
<sequence>MELIVGNIAFSTWSLRPWLVLKHCGAAFTLAEIPLYGDGWKARLAEVSPSGKVPLLKVDGETIWDSLAISVWAAERYPDAALWPDDAAARWLCRSVVCEMHSSFGALRTECGMGPDANGVIHTMVGDDRAEPPTSEAVAADVRRLVEIMTTMRARFGADGPYLFGKWSMADAFLTPVATRFRHYRIDLAAHGDQDGIAAGYVAALLRHPDFLEWTERAVTQGG</sequence>
<dbReference type="Gene3D" id="3.40.30.10">
    <property type="entry name" value="Glutaredoxin"/>
    <property type="match status" value="1"/>
</dbReference>
<dbReference type="Pfam" id="PF13409">
    <property type="entry name" value="GST_N_2"/>
    <property type="match status" value="1"/>
</dbReference>
<dbReference type="GO" id="GO:0004364">
    <property type="term" value="F:glutathione transferase activity"/>
    <property type="evidence" value="ECO:0007669"/>
    <property type="project" value="TreeGrafter"/>
</dbReference>
<dbReference type="PANTHER" id="PTHR42673">
    <property type="entry name" value="MALEYLACETOACETATE ISOMERASE"/>
    <property type="match status" value="1"/>
</dbReference>
<dbReference type="InterPro" id="IPR036249">
    <property type="entry name" value="Thioredoxin-like_sf"/>
</dbReference>
<dbReference type="GO" id="GO:0006749">
    <property type="term" value="P:glutathione metabolic process"/>
    <property type="evidence" value="ECO:0007669"/>
    <property type="project" value="TreeGrafter"/>
</dbReference>
<dbReference type="EMBL" id="NCEB01000005">
    <property type="protein sequence ID" value="OYX35155.1"/>
    <property type="molecule type" value="Genomic_DNA"/>
</dbReference>
<evidence type="ECO:0000313" key="2">
    <source>
        <dbReference type="EMBL" id="OYX35155.1"/>
    </source>
</evidence>
<reference evidence="2 3" key="1">
    <citation type="submission" date="2017-03" db="EMBL/GenBank/DDBJ databases">
        <title>Lifting the veil on microbial sulfur biogeochemistry in mining wastewaters.</title>
        <authorList>
            <person name="Kantor R.S."/>
            <person name="Colenbrander Nelson T."/>
            <person name="Marshall S."/>
            <person name="Bennett D."/>
            <person name="Apte S."/>
            <person name="Camacho D."/>
            <person name="Thomas B.C."/>
            <person name="Warren L.A."/>
            <person name="Banfield J.F."/>
        </authorList>
    </citation>
    <scope>NUCLEOTIDE SEQUENCE [LARGE SCALE GENOMIC DNA]</scope>
    <source>
        <strain evidence="2">32-69-9</strain>
    </source>
</reference>